<gene>
    <name evidence="2" type="ORF">HJG60_014035</name>
</gene>
<comment type="caution">
    <text evidence="2">The sequence shown here is derived from an EMBL/GenBank/DDBJ whole genome shotgun (WGS) entry which is preliminary data.</text>
</comment>
<sequence>MPFEIAKSPVARSQVLLPEPDGEICYVVSAVPSLLCRCMDNYTGACCEEVFLPSTSTQTKPGPLAACVARVVLLGTLIAGALYCLCRRLKHRLLVLAIYFTKQL</sequence>
<proteinExistence type="predicted"/>
<keyword evidence="1" id="KW-1133">Transmembrane helix</keyword>
<dbReference type="SUPFAM" id="SSF57196">
    <property type="entry name" value="EGF/Laminin"/>
    <property type="match status" value="1"/>
</dbReference>
<accession>A0A834DGB9</accession>
<organism evidence="2 3">
    <name type="scientific">Phyllostomus discolor</name>
    <name type="common">pale spear-nosed bat</name>
    <dbReference type="NCBI Taxonomy" id="89673"/>
    <lineage>
        <taxon>Eukaryota</taxon>
        <taxon>Metazoa</taxon>
        <taxon>Chordata</taxon>
        <taxon>Craniata</taxon>
        <taxon>Vertebrata</taxon>
        <taxon>Euteleostomi</taxon>
        <taxon>Mammalia</taxon>
        <taxon>Eutheria</taxon>
        <taxon>Laurasiatheria</taxon>
        <taxon>Chiroptera</taxon>
        <taxon>Yangochiroptera</taxon>
        <taxon>Phyllostomidae</taxon>
        <taxon>Phyllostominae</taxon>
        <taxon>Phyllostomus</taxon>
    </lineage>
</organism>
<feature type="transmembrane region" description="Helical" evidence="1">
    <location>
        <begin position="63"/>
        <end position="86"/>
    </location>
</feature>
<dbReference type="AlphaFoldDB" id="A0A834DGB9"/>
<reference evidence="2 3" key="1">
    <citation type="journal article" date="2020" name="Nature">
        <title>Six reference-quality genomes reveal evolution of bat adaptations.</title>
        <authorList>
            <person name="Jebb D."/>
            <person name="Huang Z."/>
            <person name="Pippel M."/>
            <person name="Hughes G.M."/>
            <person name="Lavrichenko K."/>
            <person name="Devanna P."/>
            <person name="Winkler S."/>
            <person name="Jermiin L.S."/>
            <person name="Skirmuntt E.C."/>
            <person name="Katzourakis A."/>
            <person name="Burkitt-Gray L."/>
            <person name="Ray D.A."/>
            <person name="Sullivan K.A.M."/>
            <person name="Roscito J.G."/>
            <person name="Kirilenko B.M."/>
            <person name="Davalos L.M."/>
            <person name="Corthals A.P."/>
            <person name="Power M.L."/>
            <person name="Jones G."/>
            <person name="Ransome R.D."/>
            <person name="Dechmann D.K.N."/>
            <person name="Locatelli A.G."/>
            <person name="Puechmaille S.J."/>
            <person name="Fedrigo O."/>
            <person name="Jarvis E.D."/>
            <person name="Hiller M."/>
            <person name="Vernes S.C."/>
            <person name="Myers E.W."/>
            <person name="Teeling E.C."/>
        </authorList>
    </citation>
    <scope>NUCLEOTIDE SEQUENCE [LARGE SCALE GENOMIC DNA]</scope>
    <source>
        <strain evidence="2">Bat1K_MPI-CBG_1</strain>
    </source>
</reference>
<evidence type="ECO:0000313" key="3">
    <source>
        <dbReference type="Proteomes" id="UP000664940"/>
    </source>
</evidence>
<keyword evidence="1" id="KW-0812">Transmembrane</keyword>
<dbReference type="EMBL" id="JABVXQ010000014">
    <property type="protein sequence ID" value="KAF6078866.1"/>
    <property type="molecule type" value="Genomic_DNA"/>
</dbReference>
<evidence type="ECO:0000313" key="2">
    <source>
        <dbReference type="EMBL" id="KAF6078866.1"/>
    </source>
</evidence>
<evidence type="ECO:0000256" key="1">
    <source>
        <dbReference type="SAM" id="Phobius"/>
    </source>
</evidence>
<keyword evidence="1" id="KW-0472">Membrane</keyword>
<protein>
    <submittedName>
        <fullName evidence="2">Neuregulin 4</fullName>
    </submittedName>
</protein>
<name>A0A834DGB9_9CHIR</name>
<dbReference type="Proteomes" id="UP000664940">
    <property type="component" value="Unassembled WGS sequence"/>
</dbReference>